<dbReference type="Pfam" id="PF02575">
    <property type="entry name" value="YbaB_DNA_bd"/>
    <property type="match status" value="1"/>
</dbReference>
<comment type="similarity">
    <text evidence="2">Belongs to the YbaB/EbfC family.</text>
</comment>
<dbReference type="PANTHER" id="PTHR33449:SF1">
    <property type="entry name" value="NUCLEOID-ASSOCIATED PROTEIN YBAB"/>
    <property type="match status" value="1"/>
</dbReference>
<dbReference type="SUPFAM" id="SSF82607">
    <property type="entry name" value="YbaB-like"/>
    <property type="match status" value="1"/>
</dbReference>
<dbReference type="PANTHER" id="PTHR33449">
    <property type="entry name" value="NUCLEOID-ASSOCIATED PROTEIN YBAB"/>
    <property type="match status" value="1"/>
</dbReference>
<dbReference type="InterPro" id="IPR036894">
    <property type="entry name" value="YbaB-like_sf"/>
</dbReference>
<sequence>MFKDFDLSKMQEMLENVQQKAKEFEDELEKKEFCASSGAGMCKVKVNAKFQILDISIDDELLNDKSSMQILLISALNDALKQASNSTKDMATNMFFKAGQ</sequence>
<evidence type="ECO:0000313" key="4">
    <source>
        <dbReference type="EMBL" id="MBZ7987082.1"/>
    </source>
</evidence>
<comment type="subcellular location">
    <subcellularLocation>
        <location evidence="2">Cytoplasm</location>
        <location evidence="2">Nucleoid</location>
    </subcellularLocation>
</comment>
<evidence type="ECO:0000313" key="5">
    <source>
        <dbReference type="Proteomes" id="UP000786183"/>
    </source>
</evidence>
<feature type="coiled-coil region" evidence="3">
    <location>
        <begin position="7"/>
        <end position="34"/>
    </location>
</feature>
<dbReference type="PIRSF" id="PIRSF004555">
    <property type="entry name" value="UCP004555"/>
    <property type="match status" value="1"/>
</dbReference>
<evidence type="ECO:0000256" key="3">
    <source>
        <dbReference type="SAM" id="Coils"/>
    </source>
</evidence>
<evidence type="ECO:0000256" key="2">
    <source>
        <dbReference type="HAMAP-Rule" id="MF_00274"/>
    </source>
</evidence>
<accession>A0ABS7WRX7</accession>
<reference evidence="4 5" key="1">
    <citation type="submission" date="2020-07" db="EMBL/GenBank/DDBJ databases">
        <title>Transfer of Campylobacter canadensis to the novel genus Avispirillum gen. nov., that also includes two novel species recovered from migratory waterfowl: Avispirillum anseris sp. nov. and Avispirillum brantae sp. nov.</title>
        <authorList>
            <person name="Miller W.G."/>
            <person name="Chapman M.H."/>
            <person name="Yee E."/>
            <person name="Inglis G.D."/>
        </authorList>
    </citation>
    <scope>NUCLEOTIDE SEQUENCE [LARGE SCALE GENOMIC DNA]</scope>
    <source>
        <strain evidence="4 5">L283</strain>
    </source>
</reference>
<evidence type="ECO:0000256" key="1">
    <source>
        <dbReference type="ARBA" id="ARBA00023125"/>
    </source>
</evidence>
<dbReference type="InterPro" id="IPR004401">
    <property type="entry name" value="YbaB/EbfC"/>
</dbReference>
<comment type="function">
    <text evidence="2">Binds to DNA and alters its conformation. May be involved in regulation of gene expression, nucleoid organization and DNA protection.</text>
</comment>
<dbReference type="HAMAP" id="MF_00274">
    <property type="entry name" value="DNA_YbaB_EbfC"/>
    <property type="match status" value="1"/>
</dbReference>
<dbReference type="EMBL" id="JACGBB010000004">
    <property type="protein sequence ID" value="MBZ7987082.1"/>
    <property type="molecule type" value="Genomic_DNA"/>
</dbReference>
<keyword evidence="1 2" id="KW-0238">DNA-binding</keyword>
<dbReference type="Gene3D" id="3.30.1310.10">
    <property type="entry name" value="Nucleoid-associated protein YbaB-like domain"/>
    <property type="match status" value="1"/>
</dbReference>
<keyword evidence="2" id="KW-0963">Cytoplasm</keyword>
<keyword evidence="3" id="KW-0175">Coiled coil</keyword>
<protein>
    <recommendedName>
        <fullName evidence="2">Nucleoid-associated protein AVCANL283_02970</fullName>
    </recommendedName>
</protein>
<keyword evidence="5" id="KW-1185">Reference proteome</keyword>
<comment type="subunit">
    <text evidence="2">Homodimer.</text>
</comment>
<gene>
    <name evidence="4" type="ORF">AVCANL283_02970</name>
</gene>
<dbReference type="Proteomes" id="UP000786183">
    <property type="component" value="Unassembled WGS sequence"/>
</dbReference>
<proteinExistence type="inferred from homology"/>
<dbReference type="NCBIfam" id="TIGR00103">
    <property type="entry name" value="DNA_YbaB_EbfC"/>
    <property type="match status" value="1"/>
</dbReference>
<name>A0ABS7WRX7_9BACT</name>
<organism evidence="4 5">
    <name type="scientific">Campylobacter canadensis</name>
    <dbReference type="NCBI Taxonomy" id="449520"/>
    <lineage>
        <taxon>Bacteria</taxon>
        <taxon>Pseudomonadati</taxon>
        <taxon>Campylobacterota</taxon>
        <taxon>Epsilonproteobacteria</taxon>
        <taxon>Campylobacterales</taxon>
        <taxon>Campylobacteraceae</taxon>
        <taxon>Campylobacter</taxon>
    </lineage>
</organism>
<comment type="caution">
    <text evidence="4">The sequence shown here is derived from an EMBL/GenBank/DDBJ whole genome shotgun (WGS) entry which is preliminary data.</text>
</comment>
<dbReference type="RefSeq" id="WP_172233383.1">
    <property type="nucleotide sequence ID" value="NZ_CP035946.1"/>
</dbReference>